<proteinExistence type="predicted"/>
<reference evidence="1" key="2">
    <citation type="journal article" date="2015" name="Data Brief">
        <title>Shoot transcriptome of the giant reed, Arundo donax.</title>
        <authorList>
            <person name="Barrero R.A."/>
            <person name="Guerrero F.D."/>
            <person name="Moolhuijzen P."/>
            <person name="Goolsby J.A."/>
            <person name="Tidwell J."/>
            <person name="Bellgard S.E."/>
            <person name="Bellgard M.I."/>
        </authorList>
    </citation>
    <scope>NUCLEOTIDE SEQUENCE</scope>
    <source>
        <tissue evidence="1">Shoot tissue taken approximately 20 cm above the soil surface</tissue>
    </source>
</reference>
<sequence>MLYYYGCAWLRLAEREIRGICVWILGELALGPKLARIWLASVSERIQLAHSSKAKLAWVGEARQARSVTKQTVCSRD</sequence>
<organism evidence="1">
    <name type="scientific">Arundo donax</name>
    <name type="common">Giant reed</name>
    <name type="synonym">Donax arundinaceus</name>
    <dbReference type="NCBI Taxonomy" id="35708"/>
    <lineage>
        <taxon>Eukaryota</taxon>
        <taxon>Viridiplantae</taxon>
        <taxon>Streptophyta</taxon>
        <taxon>Embryophyta</taxon>
        <taxon>Tracheophyta</taxon>
        <taxon>Spermatophyta</taxon>
        <taxon>Magnoliopsida</taxon>
        <taxon>Liliopsida</taxon>
        <taxon>Poales</taxon>
        <taxon>Poaceae</taxon>
        <taxon>PACMAD clade</taxon>
        <taxon>Arundinoideae</taxon>
        <taxon>Arundineae</taxon>
        <taxon>Arundo</taxon>
    </lineage>
</organism>
<dbReference type="EMBL" id="GBRH01273017">
    <property type="protein sequence ID" value="JAD24878.1"/>
    <property type="molecule type" value="Transcribed_RNA"/>
</dbReference>
<protein>
    <submittedName>
        <fullName evidence="1">Uncharacterized protein</fullName>
    </submittedName>
</protein>
<evidence type="ECO:0000313" key="1">
    <source>
        <dbReference type="EMBL" id="JAD24878.1"/>
    </source>
</evidence>
<accession>A0A0A8YGE1</accession>
<name>A0A0A8YGE1_ARUDO</name>
<reference evidence="1" key="1">
    <citation type="submission" date="2014-09" db="EMBL/GenBank/DDBJ databases">
        <authorList>
            <person name="Magalhaes I.L.F."/>
            <person name="Oliveira U."/>
            <person name="Santos F.R."/>
            <person name="Vidigal T.H.D.A."/>
            <person name="Brescovit A.D."/>
            <person name="Santos A.J."/>
        </authorList>
    </citation>
    <scope>NUCLEOTIDE SEQUENCE</scope>
    <source>
        <tissue evidence="1">Shoot tissue taken approximately 20 cm above the soil surface</tissue>
    </source>
</reference>
<dbReference type="AlphaFoldDB" id="A0A0A8YGE1"/>